<accession>A0A2R6QAN6</accession>
<dbReference type="STRING" id="1590841.A0A2R6QAN6"/>
<dbReference type="EMBL" id="NKQK01000018">
    <property type="protein sequence ID" value="PSS04972.1"/>
    <property type="molecule type" value="Genomic_DNA"/>
</dbReference>
<protein>
    <recommendedName>
        <fullName evidence="6">Enhancer of polycomb-like protein</fullName>
    </recommendedName>
</protein>
<evidence type="ECO:0000256" key="7">
    <source>
        <dbReference type="SAM" id="MobiDB-lite"/>
    </source>
</evidence>
<dbReference type="AlphaFoldDB" id="A0A2R6QAN6"/>
<dbReference type="InterPro" id="IPR019542">
    <property type="entry name" value="Enhancer_polycomb-like_N"/>
</dbReference>
<comment type="caution">
    <text evidence="9">The sequence shown here is derived from an EMBL/GenBank/DDBJ whole genome shotgun (WGS) entry which is preliminary data.</text>
</comment>
<evidence type="ECO:0000256" key="3">
    <source>
        <dbReference type="ARBA" id="ARBA00023015"/>
    </source>
</evidence>
<dbReference type="OrthoDB" id="435275at2759"/>
<feature type="region of interest" description="Disordered" evidence="7">
    <location>
        <begin position="64"/>
        <end position="83"/>
    </location>
</feature>
<organism evidence="9 10">
    <name type="scientific">Actinidia chinensis var. chinensis</name>
    <name type="common">Chinese soft-hair kiwi</name>
    <dbReference type="NCBI Taxonomy" id="1590841"/>
    <lineage>
        <taxon>Eukaryota</taxon>
        <taxon>Viridiplantae</taxon>
        <taxon>Streptophyta</taxon>
        <taxon>Embryophyta</taxon>
        <taxon>Tracheophyta</taxon>
        <taxon>Spermatophyta</taxon>
        <taxon>Magnoliopsida</taxon>
        <taxon>eudicotyledons</taxon>
        <taxon>Gunneridae</taxon>
        <taxon>Pentapetalae</taxon>
        <taxon>asterids</taxon>
        <taxon>Ericales</taxon>
        <taxon>Actinidiaceae</taxon>
        <taxon>Actinidia</taxon>
    </lineage>
</organism>
<proteinExistence type="inferred from homology"/>
<feature type="region of interest" description="Disordered" evidence="7">
    <location>
        <begin position="330"/>
        <end position="350"/>
    </location>
</feature>
<evidence type="ECO:0000256" key="5">
    <source>
        <dbReference type="ARBA" id="ARBA00023242"/>
    </source>
</evidence>
<dbReference type="Pfam" id="PF10513">
    <property type="entry name" value="EPL1"/>
    <property type="match status" value="1"/>
</dbReference>
<dbReference type="InParanoid" id="A0A2R6QAN6"/>
<sequence>MPTVGMRRSMRVFGARVLRSGRRLSGPSELLGNYGDNEVKSKENGWRRDTGLKEKATVVDIDEKKAEPKKGKNVGRGSVKHKSSEDKMLGFVYQRKRKRLDSKNSHFDGGLENRRALEDRKYGKQFIRKQSRNTRIGESNSCPVAESSVRRVFSAAVESSCRGSSWFACVLSMVLRYMRAAKLRLLELHAFVSSEPLAHVFSSQGIHFSLDSPSTKSSGICKIYGARHSTPLFAVNFSAVPFCFMYLHSTLVLRSLCFPYGLVTYSNVEDDGMTDDVEHLLSCISADRDSSRIEIVTSANNNSGKRNALHPSIGASKLARRPLQFRNGVNSRSIRKRRSSRKSRRVKNTSVLRGRKASSALVSNLVSPRCDSIPLVPAASDRQLRSSVRKNSSPNIKFLKSSLVELTQDNCSTRCCANILVIESDKCYRIESALVKMESSSKQWFLAVKKDGITMYSLTAQKVMRPCSCNRVTHDIIWTEDTNSWKLEFPDRRDWLIFKELYKVCSDRNVKAPASNIIPVPRIHEVFGYADCVNSSFSRPNSYISVKEDELSRALANRVATYDMDSEDEEWLREFNNGFSIENEPCENVSEESFEFLIDAFEKAFYCSPDDCADEKEAVSLCLDVEKKEVVEAVYSYWMKKRKKKDAALLRVFQCYRPRRALLLPKPVIRKKRSFKRQPSHSERGKQRTFMQAIAPKQDALEEQNALRKVEETKNAASRSEGVAILKRQKAQLLMENADLAAYKAAMALRIAEVARVAESADAAASVFLQ</sequence>
<feature type="compositionally biased region" description="Basic residues" evidence="7">
    <location>
        <begin position="333"/>
        <end position="347"/>
    </location>
</feature>
<keyword evidence="5 6" id="KW-0539">Nucleus</keyword>
<keyword evidence="3 6" id="KW-0805">Transcription regulation</keyword>
<keyword evidence="10" id="KW-1185">Reference proteome</keyword>
<reference evidence="10" key="2">
    <citation type="journal article" date="2018" name="BMC Genomics">
        <title>A manually annotated Actinidia chinensis var. chinensis (kiwifruit) genome highlights the challenges associated with draft genomes and gene prediction in plants.</title>
        <authorList>
            <person name="Pilkington S.M."/>
            <person name="Crowhurst R."/>
            <person name="Hilario E."/>
            <person name="Nardozza S."/>
            <person name="Fraser L."/>
            <person name="Peng Y."/>
            <person name="Gunaseelan K."/>
            <person name="Simpson R."/>
            <person name="Tahir J."/>
            <person name="Deroles S.C."/>
            <person name="Templeton K."/>
            <person name="Luo Z."/>
            <person name="Davy M."/>
            <person name="Cheng C."/>
            <person name="McNeilage M."/>
            <person name="Scaglione D."/>
            <person name="Liu Y."/>
            <person name="Zhang Q."/>
            <person name="Datson P."/>
            <person name="De Silva N."/>
            <person name="Gardiner S.E."/>
            <person name="Bassett H."/>
            <person name="Chagne D."/>
            <person name="McCallum J."/>
            <person name="Dzierzon H."/>
            <person name="Deng C."/>
            <person name="Wang Y.Y."/>
            <person name="Barron L."/>
            <person name="Manako K."/>
            <person name="Bowen J."/>
            <person name="Foster T.M."/>
            <person name="Erridge Z.A."/>
            <person name="Tiffin H."/>
            <person name="Waite C.N."/>
            <person name="Davies K.M."/>
            <person name="Grierson E.P."/>
            <person name="Laing W.A."/>
            <person name="Kirk R."/>
            <person name="Chen X."/>
            <person name="Wood M."/>
            <person name="Montefiori M."/>
            <person name="Brummell D.A."/>
            <person name="Schwinn K.E."/>
            <person name="Catanach A."/>
            <person name="Fullerton C."/>
            <person name="Li D."/>
            <person name="Meiyalaghan S."/>
            <person name="Nieuwenhuizen N."/>
            <person name="Read N."/>
            <person name="Prakash R."/>
            <person name="Hunter D."/>
            <person name="Zhang H."/>
            <person name="McKenzie M."/>
            <person name="Knabel M."/>
            <person name="Harris A."/>
            <person name="Allan A.C."/>
            <person name="Gleave A."/>
            <person name="Chen A."/>
            <person name="Janssen B.J."/>
            <person name="Plunkett B."/>
            <person name="Ampomah-Dwamena C."/>
            <person name="Voogd C."/>
            <person name="Leif D."/>
            <person name="Lafferty D."/>
            <person name="Souleyre E.J.F."/>
            <person name="Varkonyi-Gasic E."/>
            <person name="Gambi F."/>
            <person name="Hanley J."/>
            <person name="Yao J.L."/>
            <person name="Cheung J."/>
            <person name="David K.M."/>
            <person name="Warren B."/>
            <person name="Marsh K."/>
            <person name="Snowden K.C."/>
            <person name="Lin-Wang K."/>
            <person name="Brian L."/>
            <person name="Martinez-Sanchez M."/>
            <person name="Wang M."/>
            <person name="Ileperuma N."/>
            <person name="Macnee N."/>
            <person name="Campin R."/>
            <person name="McAtee P."/>
            <person name="Drummond R.S.M."/>
            <person name="Espley R.V."/>
            <person name="Ireland H.S."/>
            <person name="Wu R."/>
            <person name="Atkinson R.G."/>
            <person name="Karunairetnam S."/>
            <person name="Bulley S."/>
            <person name="Chunkath S."/>
            <person name="Hanley Z."/>
            <person name="Storey R."/>
            <person name="Thrimawithana A.H."/>
            <person name="Thomson S."/>
            <person name="David C."/>
            <person name="Testolin R."/>
            <person name="Huang H."/>
            <person name="Hellens R.P."/>
            <person name="Schaffer R.J."/>
        </authorList>
    </citation>
    <scope>NUCLEOTIDE SEQUENCE [LARGE SCALE GENOMIC DNA]</scope>
    <source>
        <strain evidence="10">cv. Red5</strain>
    </source>
</reference>
<gene>
    <name evidence="9" type="ORF">CEY00_Acc20833</name>
</gene>
<dbReference type="Gramene" id="PSS04972">
    <property type="protein sequence ID" value="PSS04972"/>
    <property type="gene ID" value="CEY00_Acc20833"/>
</dbReference>
<feature type="domain" description="Enhancer of polycomb-like N-terminal" evidence="8">
    <location>
        <begin position="513"/>
        <end position="603"/>
    </location>
</feature>
<evidence type="ECO:0000259" key="8">
    <source>
        <dbReference type="Pfam" id="PF10513"/>
    </source>
</evidence>
<keyword evidence="4 6" id="KW-0804">Transcription</keyword>
<evidence type="ECO:0000313" key="10">
    <source>
        <dbReference type="Proteomes" id="UP000241394"/>
    </source>
</evidence>
<comment type="similarity">
    <text evidence="2 6">Belongs to the enhancer of polycomb family.</text>
</comment>
<evidence type="ECO:0000256" key="6">
    <source>
        <dbReference type="RuleBase" id="RU361124"/>
    </source>
</evidence>
<dbReference type="Proteomes" id="UP000241394">
    <property type="component" value="Chromosome LG18"/>
</dbReference>
<evidence type="ECO:0000256" key="4">
    <source>
        <dbReference type="ARBA" id="ARBA00023163"/>
    </source>
</evidence>
<dbReference type="GO" id="GO:0006357">
    <property type="term" value="P:regulation of transcription by RNA polymerase II"/>
    <property type="evidence" value="ECO:0007669"/>
    <property type="project" value="InterPro"/>
</dbReference>
<reference evidence="9 10" key="1">
    <citation type="submission" date="2017-07" db="EMBL/GenBank/DDBJ databases">
        <title>An improved, manually edited Actinidia chinensis var. chinensis (kiwifruit) genome highlights the challenges associated with draft genomes and gene prediction in plants.</title>
        <authorList>
            <person name="Pilkington S."/>
            <person name="Crowhurst R."/>
            <person name="Hilario E."/>
            <person name="Nardozza S."/>
            <person name="Fraser L."/>
            <person name="Peng Y."/>
            <person name="Gunaseelan K."/>
            <person name="Simpson R."/>
            <person name="Tahir J."/>
            <person name="Deroles S."/>
            <person name="Templeton K."/>
            <person name="Luo Z."/>
            <person name="Davy M."/>
            <person name="Cheng C."/>
            <person name="Mcneilage M."/>
            <person name="Scaglione D."/>
            <person name="Liu Y."/>
            <person name="Zhang Q."/>
            <person name="Datson P."/>
            <person name="De Silva N."/>
            <person name="Gardiner S."/>
            <person name="Bassett H."/>
            <person name="Chagne D."/>
            <person name="Mccallum J."/>
            <person name="Dzierzon H."/>
            <person name="Deng C."/>
            <person name="Wang Y.-Y."/>
            <person name="Barron N."/>
            <person name="Manako K."/>
            <person name="Bowen J."/>
            <person name="Foster T."/>
            <person name="Erridge Z."/>
            <person name="Tiffin H."/>
            <person name="Waite C."/>
            <person name="Davies K."/>
            <person name="Grierson E."/>
            <person name="Laing W."/>
            <person name="Kirk R."/>
            <person name="Chen X."/>
            <person name="Wood M."/>
            <person name="Montefiori M."/>
            <person name="Brummell D."/>
            <person name="Schwinn K."/>
            <person name="Catanach A."/>
            <person name="Fullerton C."/>
            <person name="Li D."/>
            <person name="Meiyalaghan S."/>
            <person name="Nieuwenhuizen N."/>
            <person name="Read N."/>
            <person name="Prakash R."/>
            <person name="Hunter D."/>
            <person name="Zhang H."/>
            <person name="Mckenzie M."/>
            <person name="Knabel M."/>
            <person name="Harris A."/>
            <person name="Allan A."/>
            <person name="Chen A."/>
            <person name="Janssen B."/>
            <person name="Plunkett B."/>
            <person name="Dwamena C."/>
            <person name="Voogd C."/>
            <person name="Leif D."/>
            <person name="Lafferty D."/>
            <person name="Souleyre E."/>
            <person name="Varkonyi-Gasic E."/>
            <person name="Gambi F."/>
            <person name="Hanley J."/>
            <person name="Yao J.-L."/>
            <person name="Cheung J."/>
            <person name="David K."/>
            <person name="Warren B."/>
            <person name="Marsh K."/>
            <person name="Snowden K."/>
            <person name="Lin-Wang K."/>
            <person name="Brian L."/>
            <person name="Martinez-Sanchez M."/>
            <person name="Wang M."/>
            <person name="Ileperuma N."/>
            <person name="Macnee N."/>
            <person name="Campin R."/>
            <person name="Mcatee P."/>
            <person name="Drummond R."/>
            <person name="Espley R."/>
            <person name="Ireland H."/>
            <person name="Wu R."/>
            <person name="Atkinson R."/>
            <person name="Karunairetnam S."/>
            <person name="Bulley S."/>
            <person name="Chunkath S."/>
            <person name="Hanley Z."/>
            <person name="Storey R."/>
            <person name="Thrimawithana A."/>
            <person name="Thomson S."/>
            <person name="David C."/>
            <person name="Testolin R."/>
        </authorList>
    </citation>
    <scope>NUCLEOTIDE SEQUENCE [LARGE SCALE GENOMIC DNA]</scope>
    <source>
        <strain evidence="10">cv. Red5</strain>
        <tissue evidence="9">Young leaf</tissue>
    </source>
</reference>
<evidence type="ECO:0000313" key="9">
    <source>
        <dbReference type="EMBL" id="PSS04972.1"/>
    </source>
</evidence>
<name>A0A2R6QAN6_ACTCC</name>
<dbReference type="FunCoup" id="A0A2R6QAN6">
    <property type="interactions" value="3198"/>
</dbReference>
<evidence type="ECO:0000256" key="1">
    <source>
        <dbReference type="ARBA" id="ARBA00004123"/>
    </source>
</evidence>
<dbReference type="GO" id="GO:0005634">
    <property type="term" value="C:nucleus"/>
    <property type="evidence" value="ECO:0007669"/>
    <property type="project" value="UniProtKB-SubCell"/>
</dbReference>
<dbReference type="OMA" id="LQCRRDC"/>
<dbReference type="PANTHER" id="PTHR14898">
    <property type="entry name" value="ENHANCER OF POLYCOMB"/>
    <property type="match status" value="1"/>
</dbReference>
<comment type="subcellular location">
    <subcellularLocation>
        <location evidence="1 6">Nucleus</location>
    </subcellularLocation>
</comment>
<evidence type="ECO:0000256" key="2">
    <source>
        <dbReference type="ARBA" id="ARBA00008035"/>
    </source>
</evidence>
<dbReference type="InterPro" id="IPR024943">
    <property type="entry name" value="Enhancer_polycomb"/>
</dbReference>
<dbReference type="GO" id="GO:0035267">
    <property type="term" value="C:NuA4 histone acetyltransferase complex"/>
    <property type="evidence" value="ECO:0007669"/>
    <property type="project" value="InterPro"/>
</dbReference>